<evidence type="ECO:0000313" key="2">
    <source>
        <dbReference type="Proteomes" id="UP001589575"/>
    </source>
</evidence>
<organism evidence="1 2">
    <name type="scientific">Citricoccus parietis</name>
    <dbReference type="NCBI Taxonomy" id="592307"/>
    <lineage>
        <taxon>Bacteria</taxon>
        <taxon>Bacillati</taxon>
        <taxon>Actinomycetota</taxon>
        <taxon>Actinomycetes</taxon>
        <taxon>Micrococcales</taxon>
        <taxon>Micrococcaceae</taxon>
        <taxon>Citricoccus</taxon>
    </lineage>
</organism>
<protein>
    <submittedName>
        <fullName evidence="1">MFS transporter</fullName>
    </submittedName>
</protein>
<dbReference type="PANTHER" id="PTHR42718">
    <property type="entry name" value="MAJOR FACILITATOR SUPERFAMILY MULTIDRUG TRANSPORTER MFSC"/>
    <property type="match status" value="1"/>
</dbReference>
<dbReference type="Proteomes" id="UP001589575">
    <property type="component" value="Unassembled WGS sequence"/>
</dbReference>
<sequence>MTTSTADQSVPGPATAGRAAPHTAKINGTIFAAAVAVLVAQLANALPGALNGTFQQYFGTVGSQLTWITAGFMIPVVVFELTFGMLGDRFGHRRLTIFGAVVLAIGSLVCALAPSVQMMWVGSAINGLGAGAMYPASLALVAAVTVTPQQRARAIAVWAGCLSAGGIVAPLLGGGFAQAGAWQWSYGVVVVLGLAVVVTCLAFSAESTSQSGRRMDLWGQITFALGLILVLFGLVQGPESGWSTPSVMYSLVAGVILLAVFVVIETRVEHPLLKLSLFRNVNYSITSIIAVVGMFAFLGICFSFSMWLGPVQHQNPINIGLLFLLLQGPAFVLIPLISWLMTRVADRWILTAGLGLLALGGLLGATTLDATDHSMGQFLLPALLTGLGFAFTLSPMTALAINTVPRELAGMASATTNLLRDLGFALGPVLVGAVALSGAAGQLGASLATSTLPADQLGPAQGIFEAGGPFALNSIPAEAPGGAAAELALQALGSGFGTAFLVCALAAAASALLVLFGLRSAPEPVDAQELMAEPLPGAVTARPEGVSAS</sequence>
<dbReference type="PROSITE" id="PS50850">
    <property type="entry name" value="MFS"/>
    <property type="match status" value="1"/>
</dbReference>
<dbReference type="CDD" id="cd17321">
    <property type="entry name" value="MFS_MMR_MDR_like"/>
    <property type="match status" value="1"/>
</dbReference>
<name>A0ABV5FX09_9MICC</name>
<dbReference type="PANTHER" id="PTHR42718:SF9">
    <property type="entry name" value="MAJOR FACILITATOR SUPERFAMILY MULTIDRUG TRANSPORTER MFSC"/>
    <property type="match status" value="1"/>
</dbReference>
<dbReference type="SUPFAM" id="SSF103473">
    <property type="entry name" value="MFS general substrate transporter"/>
    <property type="match status" value="1"/>
</dbReference>
<evidence type="ECO:0000313" key="1">
    <source>
        <dbReference type="EMBL" id="MFB9071205.1"/>
    </source>
</evidence>
<keyword evidence="2" id="KW-1185">Reference proteome</keyword>
<gene>
    <name evidence="1" type="ORF">ACFFX0_08355</name>
</gene>
<dbReference type="Gene3D" id="1.20.1250.20">
    <property type="entry name" value="MFS general substrate transporter like domains"/>
    <property type="match status" value="2"/>
</dbReference>
<comment type="caution">
    <text evidence="1">The sequence shown here is derived from an EMBL/GenBank/DDBJ whole genome shotgun (WGS) entry which is preliminary data.</text>
</comment>
<dbReference type="InterPro" id="IPR020846">
    <property type="entry name" value="MFS_dom"/>
</dbReference>
<accession>A0ABV5FX09</accession>
<dbReference type="InterPro" id="IPR036259">
    <property type="entry name" value="MFS_trans_sf"/>
</dbReference>
<proteinExistence type="predicted"/>
<dbReference type="Pfam" id="PF07690">
    <property type="entry name" value="MFS_1"/>
    <property type="match status" value="1"/>
</dbReference>
<reference evidence="1 2" key="1">
    <citation type="submission" date="2024-09" db="EMBL/GenBank/DDBJ databases">
        <authorList>
            <person name="Sun Q."/>
            <person name="Mori K."/>
        </authorList>
    </citation>
    <scope>NUCLEOTIDE SEQUENCE [LARGE SCALE GENOMIC DNA]</scope>
    <source>
        <strain evidence="1 2">CCM 7609</strain>
    </source>
</reference>
<dbReference type="InterPro" id="IPR011701">
    <property type="entry name" value="MFS"/>
</dbReference>
<dbReference type="EMBL" id="JBHMFI010000001">
    <property type="protein sequence ID" value="MFB9071205.1"/>
    <property type="molecule type" value="Genomic_DNA"/>
</dbReference>